<dbReference type="AlphaFoldDB" id="A0A5K3G196"/>
<protein>
    <submittedName>
        <fullName evidence="1">Ovule protein</fullName>
    </submittedName>
</protein>
<accession>A0A5K3G196</accession>
<name>A0A5K3G196_MESCO</name>
<sequence>MRNLFHFVSKLDRINLSYFCKCRQSKFLFSVANTRRSSTRKEESLLQIQVEKWNWRCRFPVQLVTNRQTQVLNADVL</sequence>
<reference evidence="1" key="1">
    <citation type="submission" date="2019-11" db="UniProtKB">
        <authorList>
            <consortium name="WormBaseParasite"/>
        </authorList>
    </citation>
    <scope>IDENTIFICATION</scope>
</reference>
<proteinExistence type="predicted"/>
<dbReference type="WBParaSite" id="MCU_014115-RA">
    <property type="protein sequence ID" value="MCU_014115-RA"/>
    <property type="gene ID" value="MCU_014115"/>
</dbReference>
<organism evidence="1">
    <name type="scientific">Mesocestoides corti</name>
    <name type="common">Flatworm</name>
    <dbReference type="NCBI Taxonomy" id="53468"/>
    <lineage>
        <taxon>Eukaryota</taxon>
        <taxon>Metazoa</taxon>
        <taxon>Spiralia</taxon>
        <taxon>Lophotrochozoa</taxon>
        <taxon>Platyhelminthes</taxon>
        <taxon>Cestoda</taxon>
        <taxon>Eucestoda</taxon>
        <taxon>Cyclophyllidea</taxon>
        <taxon>Mesocestoididae</taxon>
        <taxon>Mesocestoides</taxon>
    </lineage>
</organism>
<evidence type="ECO:0000313" key="1">
    <source>
        <dbReference type="WBParaSite" id="MCU_014115-RA"/>
    </source>
</evidence>